<dbReference type="Gene3D" id="3.10.129.10">
    <property type="entry name" value="Hotdog Thioesterase"/>
    <property type="match status" value="1"/>
</dbReference>
<dbReference type="AlphaFoldDB" id="A0A2N5X5C0"/>
<dbReference type="PANTHER" id="PTHR43240:SF7">
    <property type="entry name" value="BLR7284 PROTEIN"/>
    <property type="match status" value="1"/>
</dbReference>
<dbReference type="InterPro" id="IPR029069">
    <property type="entry name" value="HotDog_dom_sf"/>
</dbReference>
<keyword evidence="4" id="KW-1185">Reference proteome</keyword>
<reference evidence="3 4" key="1">
    <citation type="submission" date="2018-01" db="EMBL/GenBank/DDBJ databases">
        <title>The draft genome sequence of Halioglobus lutimaris HF004.</title>
        <authorList>
            <person name="Du Z.-J."/>
            <person name="Shi M.-J."/>
        </authorList>
    </citation>
    <scope>NUCLEOTIDE SEQUENCE [LARGE SCALE GENOMIC DNA]</scope>
    <source>
        <strain evidence="3 4">HF004</strain>
    </source>
</reference>
<sequence>MDALQLEKVYELFSAGIGAHSDMSLKFVSTEENRVVLEMPFQEKHATAHENGSLHPGALAAALDSACGFVVLQSLAVPQAIATINLRIDHIHSAPVGTDVRIQAECYQQINGFAYVSAFASSLDGRKMLCNAQGIFKIGSPGPALDRSLLYRRGD</sequence>
<evidence type="ECO:0000256" key="1">
    <source>
        <dbReference type="ARBA" id="ARBA00022801"/>
    </source>
</evidence>
<dbReference type="GO" id="GO:0005829">
    <property type="term" value="C:cytosol"/>
    <property type="evidence" value="ECO:0007669"/>
    <property type="project" value="TreeGrafter"/>
</dbReference>
<dbReference type="Proteomes" id="UP000235005">
    <property type="component" value="Unassembled WGS sequence"/>
</dbReference>
<dbReference type="EMBL" id="PKUS01000005">
    <property type="protein sequence ID" value="PLW69678.1"/>
    <property type="molecule type" value="Genomic_DNA"/>
</dbReference>
<dbReference type="InterPro" id="IPR006683">
    <property type="entry name" value="Thioestr_dom"/>
</dbReference>
<dbReference type="RefSeq" id="WP_027951252.1">
    <property type="nucleotide sequence ID" value="NZ_PKUS01000005.1"/>
</dbReference>
<comment type="caution">
    <text evidence="3">The sequence shown here is derived from an EMBL/GenBank/DDBJ whole genome shotgun (WGS) entry which is preliminary data.</text>
</comment>
<dbReference type="CDD" id="cd03443">
    <property type="entry name" value="PaaI_thioesterase"/>
    <property type="match status" value="1"/>
</dbReference>
<evidence type="ECO:0000259" key="2">
    <source>
        <dbReference type="Pfam" id="PF03061"/>
    </source>
</evidence>
<accession>A0A2N5X5C0</accession>
<name>A0A2N5X5C0_9GAMM</name>
<feature type="domain" description="Thioesterase" evidence="2">
    <location>
        <begin position="51"/>
        <end position="120"/>
    </location>
</feature>
<evidence type="ECO:0000313" key="4">
    <source>
        <dbReference type="Proteomes" id="UP000235005"/>
    </source>
</evidence>
<evidence type="ECO:0000313" key="3">
    <source>
        <dbReference type="EMBL" id="PLW69678.1"/>
    </source>
</evidence>
<proteinExistence type="predicted"/>
<dbReference type="OrthoDB" id="9813158at2"/>
<dbReference type="NCBIfam" id="TIGR00369">
    <property type="entry name" value="unchar_dom_1"/>
    <property type="match status" value="1"/>
</dbReference>
<keyword evidence="1" id="KW-0378">Hydrolase</keyword>
<protein>
    <submittedName>
        <fullName evidence="3">PaaI family thioesterase</fullName>
    </submittedName>
</protein>
<dbReference type="PANTHER" id="PTHR43240">
    <property type="entry name" value="1,4-DIHYDROXY-2-NAPHTHOYL-COA THIOESTERASE 1"/>
    <property type="match status" value="1"/>
</dbReference>
<dbReference type="GO" id="GO:0061522">
    <property type="term" value="F:1,4-dihydroxy-2-naphthoyl-CoA thioesterase activity"/>
    <property type="evidence" value="ECO:0007669"/>
    <property type="project" value="TreeGrafter"/>
</dbReference>
<dbReference type="SUPFAM" id="SSF54637">
    <property type="entry name" value="Thioesterase/thiol ester dehydrase-isomerase"/>
    <property type="match status" value="1"/>
</dbReference>
<dbReference type="InterPro" id="IPR003736">
    <property type="entry name" value="PAAI_dom"/>
</dbReference>
<dbReference type="Pfam" id="PF03061">
    <property type="entry name" value="4HBT"/>
    <property type="match status" value="1"/>
</dbReference>
<gene>
    <name evidence="3" type="ORF">C0039_06630</name>
</gene>
<organism evidence="3 4">
    <name type="scientific">Pseudohalioglobus lutimaris</name>
    <dbReference type="NCBI Taxonomy" id="1737061"/>
    <lineage>
        <taxon>Bacteria</taxon>
        <taxon>Pseudomonadati</taxon>
        <taxon>Pseudomonadota</taxon>
        <taxon>Gammaproteobacteria</taxon>
        <taxon>Cellvibrionales</taxon>
        <taxon>Halieaceae</taxon>
        <taxon>Pseudohalioglobus</taxon>
    </lineage>
</organism>